<dbReference type="PANTHER" id="PTHR10953:SF102">
    <property type="entry name" value="ADENYLYLTRANSFERASE AND SULFURTRANSFERASE MOCS3"/>
    <property type="match status" value="1"/>
</dbReference>
<dbReference type="SUPFAM" id="SSF69572">
    <property type="entry name" value="Activating enzymes of the ubiquitin-like proteins"/>
    <property type="match status" value="1"/>
</dbReference>
<gene>
    <name evidence="3" type="ordered locus">Bfae_08540</name>
</gene>
<dbReference type="eggNOG" id="COG0607">
    <property type="taxonomic scope" value="Bacteria"/>
</dbReference>
<dbReference type="HOGENOM" id="CLU_013325_1_0_11"/>
<dbReference type="Gene3D" id="3.40.50.720">
    <property type="entry name" value="NAD(P)-binding Rossmann-like Domain"/>
    <property type="match status" value="1"/>
</dbReference>
<dbReference type="PROSITE" id="PS00065">
    <property type="entry name" value="D_2_HYDROXYACID_DH_1"/>
    <property type="match status" value="1"/>
</dbReference>
<dbReference type="GO" id="GO:0008641">
    <property type="term" value="F:ubiquitin-like modifier activating enzyme activity"/>
    <property type="evidence" value="ECO:0007669"/>
    <property type="project" value="InterPro"/>
</dbReference>
<dbReference type="InterPro" id="IPR035985">
    <property type="entry name" value="Ubiquitin-activating_enz"/>
</dbReference>
<dbReference type="InterPro" id="IPR000594">
    <property type="entry name" value="ThiF_NAD_FAD-bd"/>
</dbReference>
<organism evidence="3 4">
    <name type="scientific">Brachybacterium faecium (strain ATCC 43885 / DSM 4810 / JCM 11609 / LMG 19847 / NBRC 14762 / NCIMB 9860 / 6-10)</name>
    <dbReference type="NCBI Taxonomy" id="446465"/>
    <lineage>
        <taxon>Bacteria</taxon>
        <taxon>Bacillati</taxon>
        <taxon>Actinomycetota</taxon>
        <taxon>Actinomycetes</taxon>
        <taxon>Micrococcales</taxon>
        <taxon>Dermabacteraceae</taxon>
        <taxon>Brachybacterium</taxon>
    </lineage>
</organism>
<dbReference type="InterPro" id="IPR045886">
    <property type="entry name" value="ThiF/MoeB/HesA"/>
</dbReference>
<dbReference type="PANTHER" id="PTHR10953">
    <property type="entry name" value="UBIQUITIN-ACTIVATING ENZYME E1"/>
    <property type="match status" value="1"/>
</dbReference>
<accession>C7MAF0</accession>
<dbReference type="FunFam" id="3.40.50.720:FF:000080">
    <property type="entry name" value="Thiazole biosynthesis adenylyltransferase ThiF"/>
    <property type="match status" value="1"/>
</dbReference>
<evidence type="ECO:0000313" key="3">
    <source>
        <dbReference type="EMBL" id="ACU84708.1"/>
    </source>
</evidence>
<dbReference type="EMBL" id="CP001643">
    <property type="protein sequence ID" value="ACU84708.1"/>
    <property type="molecule type" value="Genomic_DNA"/>
</dbReference>
<dbReference type="GO" id="GO:0016779">
    <property type="term" value="F:nucleotidyltransferase activity"/>
    <property type="evidence" value="ECO:0007669"/>
    <property type="project" value="TreeGrafter"/>
</dbReference>
<evidence type="ECO:0000313" key="4">
    <source>
        <dbReference type="Proteomes" id="UP000001919"/>
    </source>
</evidence>
<feature type="domain" description="Rhodanese" evidence="2">
    <location>
        <begin position="304"/>
        <end position="396"/>
    </location>
</feature>
<sequence length="403" mass="41590">MTGPTPCGGAPVSLRERAVPADRVEQLGEDAQRYLRQQRLPQLGETGQRRLAGARVAVIGAGGLGAPVLSYLAAAGVGEITLFDPDTVDETNLHRQVLFTTADVGLAKAVAAAAHLHAQNPGVVVRAVVDTLTPATALEELAGHDLVLDGTDNFPTRYLASDACEILDIPLVWGSILAFSGQVSVFWGAGGRGVTYRDVHPVPPQPGEVPSCSEAGVLGMLCGVIGSTMAMEAVKVLAGMGEVLFGRLALYDALRARWDEIPVARDPARRPVDSLEDVALTCGLPGPTGPALDEVTAAELPGLLEAGARVIDIREEHELGGGMLRGAEHVPMRQLLAGAAAQAAGELGDLEGAVLYCAAGTRSASAQRQLAEHGIRVTSLRGGFDGLARLGASGTGLVTGAPR</sequence>
<evidence type="ECO:0000259" key="2">
    <source>
        <dbReference type="PROSITE" id="PS50206"/>
    </source>
</evidence>
<dbReference type="CDD" id="cd00757">
    <property type="entry name" value="ThiF_MoeB_HesA_family"/>
    <property type="match status" value="1"/>
</dbReference>
<keyword evidence="4" id="KW-1185">Reference proteome</keyword>
<dbReference type="GO" id="GO:0005829">
    <property type="term" value="C:cytosol"/>
    <property type="evidence" value="ECO:0007669"/>
    <property type="project" value="TreeGrafter"/>
</dbReference>
<dbReference type="CDD" id="cd00158">
    <property type="entry name" value="RHOD"/>
    <property type="match status" value="1"/>
</dbReference>
<dbReference type="Proteomes" id="UP000001919">
    <property type="component" value="Chromosome"/>
</dbReference>
<dbReference type="Pfam" id="PF00899">
    <property type="entry name" value="ThiF"/>
    <property type="match status" value="1"/>
</dbReference>
<dbReference type="STRING" id="446465.Bfae_08540"/>
<comment type="similarity">
    <text evidence="1">Belongs to the HesA/MoeB/ThiF family.</text>
</comment>
<dbReference type="PROSITE" id="PS50206">
    <property type="entry name" value="RHODANESE_3"/>
    <property type="match status" value="1"/>
</dbReference>
<dbReference type="GO" id="GO:0008146">
    <property type="term" value="F:sulfotransferase activity"/>
    <property type="evidence" value="ECO:0007669"/>
    <property type="project" value="TreeGrafter"/>
</dbReference>
<dbReference type="SUPFAM" id="SSF52821">
    <property type="entry name" value="Rhodanese/Cell cycle control phosphatase"/>
    <property type="match status" value="1"/>
</dbReference>
<dbReference type="PATRIC" id="fig|446465.5.peg.847"/>
<protein>
    <submittedName>
        <fullName evidence="3">Dinucleotide-utilizing enzyme possibly involved in molybdopterin or thiamin biosynthesis</fullName>
    </submittedName>
</protein>
<name>C7MAF0_BRAFD</name>
<dbReference type="InterPro" id="IPR036873">
    <property type="entry name" value="Rhodanese-like_dom_sf"/>
</dbReference>
<dbReference type="SMART" id="SM00450">
    <property type="entry name" value="RHOD"/>
    <property type="match status" value="1"/>
</dbReference>
<reference evidence="3 4" key="1">
    <citation type="journal article" date="2009" name="Stand. Genomic Sci.">
        <title>Complete genome sequence of Brachybacterium faecium type strain (Schefferle 6-10).</title>
        <authorList>
            <person name="Lapidus A."/>
            <person name="Pukall R."/>
            <person name="Labuttii K."/>
            <person name="Copeland A."/>
            <person name="Del Rio T.G."/>
            <person name="Nolan M."/>
            <person name="Chen F."/>
            <person name="Lucas S."/>
            <person name="Tice H."/>
            <person name="Cheng J.F."/>
            <person name="Bruce D."/>
            <person name="Goodwin L."/>
            <person name="Pitluck S."/>
            <person name="Rohde M."/>
            <person name="Goker M."/>
            <person name="Pati A."/>
            <person name="Ivanova N."/>
            <person name="Mavrommatis K."/>
            <person name="Chen A."/>
            <person name="Palaniappan K."/>
            <person name="D'haeseleer P."/>
            <person name="Chain P."/>
            <person name="Bristow J."/>
            <person name="Eisen J.A."/>
            <person name="Markowitz V."/>
            <person name="Hugenholtz P."/>
            <person name="Kyrpides N.C."/>
            <person name="Klenk H.P."/>
        </authorList>
    </citation>
    <scope>NUCLEOTIDE SEQUENCE [LARGE SCALE GENOMIC DNA]</scope>
    <source>
        <strain evidence="4">ATCC 43885 / DSM 4810 / JCM 11609 / LMG 19847 / NBRC 14762 / NCIMB 9860 / 6-10</strain>
    </source>
</reference>
<dbReference type="OrthoDB" id="9804286at2"/>
<dbReference type="AlphaFoldDB" id="C7MAF0"/>
<dbReference type="InterPro" id="IPR001763">
    <property type="entry name" value="Rhodanese-like_dom"/>
</dbReference>
<proteinExistence type="inferred from homology"/>
<dbReference type="Pfam" id="PF00581">
    <property type="entry name" value="Rhodanese"/>
    <property type="match status" value="1"/>
</dbReference>
<dbReference type="KEGG" id="bfa:Bfae_08540"/>
<dbReference type="InterPro" id="IPR029752">
    <property type="entry name" value="D-isomer_DH_CS1"/>
</dbReference>
<evidence type="ECO:0000256" key="1">
    <source>
        <dbReference type="ARBA" id="ARBA00009919"/>
    </source>
</evidence>
<dbReference type="GO" id="GO:0004792">
    <property type="term" value="F:thiosulfate-cyanide sulfurtransferase activity"/>
    <property type="evidence" value="ECO:0007669"/>
    <property type="project" value="TreeGrafter"/>
</dbReference>
<dbReference type="eggNOG" id="COG0476">
    <property type="taxonomic scope" value="Bacteria"/>
</dbReference>
<dbReference type="Gene3D" id="3.40.250.10">
    <property type="entry name" value="Rhodanese-like domain"/>
    <property type="match status" value="1"/>
</dbReference>